<proteinExistence type="predicted"/>
<dbReference type="Gene3D" id="3.40.630.30">
    <property type="match status" value="1"/>
</dbReference>
<dbReference type="RefSeq" id="WP_210006589.1">
    <property type="nucleotide sequence ID" value="NZ_BSEO01000014.1"/>
</dbReference>
<feature type="domain" description="N-acetyltransferase" evidence="1">
    <location>
        <begin position="4"/>
        <end position="159"/>
    </location>
</feature>
<evidence type="ECO:0000313" key="2">
    <source>
        <dbReference type="EMBL" id="GLJ80339.1"/>
    </source>
</evidence>
<accession>A0A9W6M3X8</accession>
<dbReference type="AlphaFoldDB" id="A0A9W6M3X8"/>
<organism evidence="2 3">
    <name type="scientific">Microbacterium imperiale</name>
    <dbReference type="NCBI Taxonomy" id="33884"/>
    <lineage>
        <taxon>Bacteria</taxon>
        <taxon>Bacillati</taxon>
        <taxon>Actinomycetota</taxon>
        <taxon>Actinomycetes</taxon>
        <taxon>Micrococcales</taxon>
        <taxon>Microbacteriaceae</taxon>
        <taxon>Microbacterium</taxon>
    </lineage>
</organism>
<dbReference type="InterPro" id="IPR000182">
    <property type="entry name" value="GNAT_dom"/>
</dbReference>
<dbReference type="SUPFAM" id="SSF55729">
    <property type="entry name" value="Acyl-CoA N-acyltransferases (Nat)"/>
    <property type="match status" value="1"/>
</dbReference>
<dbReference type="Pfam" id="PF13302">
    <property type="entry name" value="Acetyltransf_3"/>
    <property type="match status" value="1"/>
</dbReference>
<reference evidence="2" key="1">
    <citation type="journal article" date="2014" name="Int. J. Syst. Evol. Microbiol.">
        <title>Complete genome sequence of Corynebacterium casei LMG S-19264T (=DSM 44701T), isolated from a smear-ripened cheese.</title>
        <authorList>
            <consortium name="US DOE Joint Genome Institute (JGI-PGF)"/>
            <person name="Walter F."/>
            <person name="Albersmeier A."/>
            <person name="Kalinowski J."/>
            <person name="Ruckert C."/>
        </authorList>
    </citation>
    <scope>NUCLEOTIDE SEQUENCE</scope>
    <source>
        <strain evidence="2">VKM Ac-1447</strain>
    </source>
</reference>
<dbReference type="PROSITE" id="PS51186">
    <property type="entry name" value="GNAT"/>
    <property type="match status" value="1"/>
</dbReference>
<keyword evidence="3" id="KW-1185">Reference proteome</keyword>
<dbReference type="PANTHER" id="PTHR43328">
    <property type="entry name" value="ACETYLTRANSFERASE-RELATED"/>
    <property type="match status" value="1"/>
</dbReference>
<comment type="caution">
    <text evidence="2">The sequence shown here is derived from an EMBL/GenBank/DDBJ whole genome shotgun (WGS) entry which is preliminary data.</text>
</comment>
<dbReference type="EMBL" id="BSEO01000014">
    <property type="protein sequence ID" value="GLJ80339.1"/>
    <property type="molecule type" value="Genomic_DNA"/>
</dbReference>
<gene>
    <name evidence="2" type="ORF">GCM10017586_20220</name>
</gene>
<dbReference type="GO" id="GO:0016747">
    <property type="term" value="F:acyltransferase activity, transferring groups other than amino-acyl groups"/>
    <property type="evidence" value="ECO:0007669"/>
    <property type="project" value="InterPro"/>
</dbReference>
<protein>
    <submittedName>
        <fullName evidence="2">N-acetyltransferase</fullName>
    </submittedName>
</protein>
<evidence type="ECO:0000259" key="1">
    <source>
        <dbReference type="PROSITE" id="PS51186"/>
    </source>
</evidence>
<reference evidence="2" key="2">
    <citation type="submission" date="2023-01" db="EMBL/GenBank/DDBJ databases">
        <authorList>
            <person name="Sun Q."/>
            <person name="Evtushenko L."/>
        </authorList>
    </citation>
    <scope>NUCLEOTIDE SEQUENCE</scope>
    <source>
        <strain evidence="2">VKM Ac-1447</strain>
    </source>
</reference>
<dbReference type="PANTHER" id="PTHR43328:SF1">
    <property type="entry name" value="N-ACETYLTRANSFERASE DOMAIN-CONTAINING PROTEIN"/>
    <property type="match status" value="1"/>
</dbReference>
<dbReference type="Proteomes" id="UP001142317">
    <property type="component" value="Unassembled WGS sequence"/>
</dbReference>
<name>A0A9W6M3X8_9MICO</name>
<evidence type="ECO:0000313" key="3">
    <source>
        <dbReference type="Proteomes" id="UP001142317"/>
    </source>
</evidence>
<sequence>MSHVDLRPFEDDDADAVFEMLQDPDAVTQAAFTADDPSDRAAFDAWLERHRADDRVNLRVVTDDGGFAGIAAAFTVDDDREVTVWITRNARDRGVASAALRLLIAHEAERPLYARVAADNTAAIEVLRSTGFSEIEHGPAYAPARGTEIEELVFALPPTLDGI</sequence>
<dbReference type="InterPro" id="IPR016181">
    <property type="entry name" value="Acyl_CoA_acyltransferase"/>
</dbReference>